<reference evidence="6" key="1">
    <citation type="journal article" date="2010" name="Nat. Biotechnol.">
        <title>Draft genome sequence of the oilseed species Ricinus communis.</title>
        <authorList>
            <person name="Chan A.P."/>
            <person name="Crabtree J."/>
            <person name="Zhao Q."/>
            <person name="Lorenzi H."/>
            <person name="Orvis J."/>
            <person name="Puiu D."/>
            <person name="Melake-Berhan A."/>
            <person name="Jones K.M."/>
            <person name="Redman J."/>
            <person name="Chen G."/>
            <person name="Cahoon E.B."/>
            <person name="Gedil M."/>
            <person name="Stanke M."/>
            <person name="Haas B.J."/>
            <person name="Wortman J.R."/>
            <person name="Fraser-Liggett C.M."/>
            <person name="Ravel J."/>
            <person name="Rabinowicz P.D."/>
        </authorList>
    </citation>
    <scope>NUCLEOTIDE SEQUENCE [LARGE SCALE GENOMIC DNA]</scope>
    <source>
        <strain evidence="6">cv. Hale</strain>
    </source>
</reference>
<dbReference type="InParanoid" id="B9TDZ4"/>
<evidence type="ECO:0000256" key="2">
    <source>
        <dbReference type="ARBA" id="ARBA00023125"/>
    </source>
</evidence>
<dbReference type="GO" id="GO:0045892">
    <property type="term" value="P:negative regulation of DNA-templated transcription"/>
    <property type="evidence" value="ECO:0000318"/>
    <property type="project" value="GO_Central"/>
</dbReference>
<organism evidence="5 6">
    <name type="scientific">Ricinus communis</name>
    <name type="common">Castor bean</name>
    <dbReference type="NCBI Taxonomy" id="3988"/>
    <lineage>
        <taxon>Eukaryota</taxon>
        <taxon>Viridiplantae</taxon>
        <taxon>Streptophyta</taxon>
        <taxon>Embryophyta</taxon>
        <taxon>Tracheophyta</taxon>
        <taxon>Spermatophyta</taxon>
        <taxon>Magnoliopsida</taxon>
        <taxon>eudicotyledons</taxon>
        <taxon>Gunneridae</taxon>
        <taxon>Pentapetalae</taxon>
        <taxon>rosids</taxon>
        <taxon>fabids</taxon>
        <taxon>Malpighiales</taxon>
        <taxon>Euphorbiaceae</taxon>
        <taxon>Acalyphoideae</taxon>
        <taxon>Acalypheae</taxon>
        <taxon>Ricinus</taxon>
    </lineage>
</organism>
<dbReference type="SUPFAM" id="SSF64288">
    <property type="entry name" value="Chorismate lyase-like"/>
    <property type="match status" value="1"/>
</dbReference>
<dbReference type="InterPro" id="IPR011663">
    <property type="entry name" value="UTRA"/>
</dbReference>
<evidence type="ECO:0000313" key="5">
    <source>
        <dbReference type="EMBL" id="EEF25921.1"/>
    </source>
</evidence>
<dbReference type="InterPro" id="IPR036390">
    <property type="entry name" value="WH_DNA-bd_sf"/>
</dbReference>
<dbReference type="SMART" id="SM00866">
    <property type="entry name" value="UTRA"/>
    <property type="match status" value="1"/>
</dbReference>
<feature type="domain" description="HTH gntR-type" evidence="4">
    <location>
        <begin position="21"/>
        <end position="89"/>
    </location>
</feature>
<dbReference type="Proteomes" id="UP000008311">
    <property type="component" value="Unassembled WGS sequence"/>
</dbReference>
<accession>B9TDZ4</accession>
<dbReference type="PANTHER" id="PTHR44846">
    <property type="entry name" value="MANNOSYL-D-GLYCERATE TRANSPORT/METABOLISM SYSTEM REPRESSOR MNGR-RELATED"/>
    <property type="match status" value="1"/>
</dbReference>
<dbReference type="InterPro" id="IPR036388">
    <property type="entry name" value="WH-like_DNA-bd_sf"/>
</dbReference>
<dbReference type="EMBL" id="EQ978595">
    <property type="protein sequence ID" value="EEF25921.1"/>
    <property type="molecule type" value="Genomic_DNA"/>
</dbReference>
<keyword evidence="6" id="KW-1185">Reference proteome</keyword>
<dbReference type="PROSITE" id="PS50949">
    <property type="entry name" value="HTH_GNTR"/>
    <property type="match status" value="1"/>
</dbReference>
<dbReference type="Pfam" id="PF00392">
    <property type="entry name" value="GntR"/>
    <property type="match status" value="1"/>
</dbReference>
<dbReference type="GO" id="GO:0003677">
    <property type="term" value="F:DNA binding"/>
    <property type="evidence" value="ECO:0007669"/>
    <property type="project" value="UniProtKB-KW"/>
</dbReference>
<protein>
    <submittedName>
        <fullName evidence="5">HTH-type transcriptional regulator frlR, putative</fullName>
    </submittedName>
</protein>
<name>B9TDZ4_RICCO</name>
<dbReference type="CDD" id="cd07377">
    <property type="entry name" value="WHTH_GntR"/>
    <property type="match status" value="1"/>
</dbReference>
<keyword evidence="1" id="KW-0805">Transcription regulation</keyword>
<evidence type="ECO:0000313" key="6">
    <source>
        <dbReference type="Proteomes" id="UP000008311"/>
    </source>
</evidence>
<evidence type="ECO:0000259" key="4">
    <source>
        <dbReference type="PROSITE" id="PS50949"/>
    </source>
</evidence>
<evidence type="ECO:0000256" key="1">
    <source>
        <dbReference type="ARBA" id="ARBA00023015"/>
    </source>
</evidence>
<dbReference type="InterPro" id="IPR028978">
    <property type="entry name" value="Chorismate_lyase_/UTRA_dom_sf"/>
</dbReference>
<dbReference type="GO" id="GO:0003700">
    <property type="term" value="F:DNA-binding transcription factor activity"/>
    <property type="evidence" value="ECO:0007669"/>
    <property type="project" value="InterPro"/>
</dbReference>
<dbReference type="InterPro" id="IPR000524">
    <property type="entry name" value="Tscrpt_reg_HTH_GntR"/>
</dbReference>
<dbReference type="Gene3D" id="3.40.1410.10">
    <property type="entry name" value="Chorismate lyase-like"/>
    <property type="match status" value="1"/>
</dbReference>
<keyword evidence="3" id="KW-0804">Transcription</keyword>
<dbReference type="InterPro" id="IPR050679">
    <property type="entry name" value="Bact_HTH_transcr_reg"/>
</dbReference>
<keyword evidence="2" id="KW-0238">DNA-binding</keyword>
<dbReference type="SUPFAM" id="SSF46785">
    <property type="entry name" value="Winged helix' DNA-binding domain"/>
    <property type="match status" value="1"/>
</dbReference>
<dbReference type="PRINTS" id="PR00035">
    <property type="entry name" value="HTHGNTR"/>
</dbReference>
<gene>
    <name evidence="5" type="ORF">RCOM_1803360</name>
</gene>
<evidence type="ECO:0000256" key="3">
    <source>
        <dbReference type="ARBA" id="ARBA00023163"/>
    </source>
</evidence>
<proteinExistence type="predicted"/>
<dbReference type="Pfam" id="PF07702">
    <property type="entry name" value="UTRA"/>
    <property type="match status" value="1"/>
</dbReference>
<dbReference type="PANTHER" id="PTHR44846:SF1">
    <property type="entry name" value="MANNOSYL-D-GLYCERATE TRANSPORT_METABOLISM SYSTEM REPRESSOR MNGR-RELATED"/>
    <property type="match status" value="1"/>
</dbReference>
<dbReference type="AlphaFoldDB" id="B9TDZ4"/>
<dbReference type="Gene3D" id="1.10.10.10">
    <property type="entry name" value="Winged helix-like DNA-binding domain superfamily/Winged helix DNA-binding domain"/>
    <property type="match status" value="1"/>
</dbReference>
<dbReference type="SMART" id="SM00345">
    <property type="entry name" value="HTH_GNTR"/>
    <property type="match status" value="1"/>
</dbReference>
<sequence>MVPIMNGVESMDKQLGSPSYRPLYDQIKVLITQSLIGGEWRPGDMIPSEIDLAQRYKVSQGTVRKAIDSLATENILIRRQGKGTFVATHNQDDVRLRFLRLTAESGQKEQLQNEFLSCVKSKASVHIGKVLEIKAGATTIDVKRLLTFSGRPLIYDHIIVPAAPFKGLNRAKVEESNGSMYSMYESQFGVRMIRAEERIKAVAADAEVAKALGLKEGYPLLSIERVSFTYGDKPMEWRLGLCLTDDHHYMSELE</sequence>